<protein>
    <recommendedName>
        <fullName evidence="3">DUF2116 family Zn-ribbon domain-containing protein</fullName>
    </recommendedName>
</protein>
<evidence type="ECO:0000313" key="2">
    <source>
        <dbReference type="Proteomes" id="UP000753802"/>
    </source>
</evidence>
<evidence type="ECO:0000313" key="1">
    <source>
        <dbReference type="EMBL" id="NCI51383.1"/>
    </source>
</evidence>
<sequence length="132" mass="15642">MAKASTQKVEHPCQHCGKEIPNWRSNKKFCDEVCKFKFYNKKNRVVLDEDMKHIHGLLADNYEILKSLIGEERTVDVSYRALEEMKFDFQFVTQVIGSYHNIYTLSWLKLDNGLYRISRVPRKTYRGGYTIK</sequence>
<dbReference type="RefSeq" id="WP_161819667.1">
    <property type="nucleotide sequence ID" value="NZ_JAACJS010000015.1"/>
</dbReference>
<name>A0ABX0A1W0_9BACT</name>
<comment type="caution">
    <text evidence="1">The sequence shown here is derived from an EMBL/GenBank/DDBJ whole genome shotgun (WGS) entry which is preliminary data.</text>
</comment>
<proteinExistence type="predicted"/>
<accession>A0ABX0A1W0</accession>
<reference evidence="1 2" key="1">
    <citation type="submission" date="2020-01" db="EMBL/GenBank/DDBJ databases">
        <title>Genome analysis.</title>
        <authorList>
            <person name="Wu S."/>
            <person name="Wang G."/>
        </authorList>
    </citation>
    <scope>NUCLEOTIDE SEQUENCE [LARGE SCALE GENOMIC DNA]</scope>
    <source>
        <strain evidence="1 2">SYL130</strain>
    </source>
</reference>
<dbReference type="Proteomes" id="UP000753802">
    <property type="component" value="Unassembled WGS sequence"/>
</dbReference>
<keyword evidence="2" id="KW-1185">Reference proteome</keyword>
<organism evidence="1 2">
    <name type="scientific">Sediminibacterium roseum</name>
    <dbReference type="NCBI Taxonomy" id="1978412"/>
    <lineage>
        <taxon>Bacteria</taxon>
        <taxon>Pseudomonadati</taxon>
        <taxon>Bacteroidota</taxon>
        <taxon>Chitinophagia</taxon>
        <taxon>Chitinophagales</taxon>
        <taxon>Chitinophagaceae</taxon>
        <taxon>Sediminibacterium</taxon>
    </lineage>
</organism>
<evidence type="ECO:0008006" key="3">
    <source>
        <dbReference type="Google" id="ProtNLM"/>
    </source>
</evidence>
<dbReference type="EMBL" id="JAACJS010000015">
    <property type="protein sequence ID" value="NCI51383.1"/>
    <property type="molecule type" value="Genomic_DNA"/>
</dbReference>
<gene>
    <name evidence="1" type="ORF">GWC95_15750</name>
</gene>